<dbReference type="Proteomes" id="UP000481153">
    <property type="component" value="Unassembled WGS sequence"/>
</dbReference>
<feature type="compositionally biased region" description="Basic and acidic residues" evidence="1">
    <location>
        <begin position="1507"/>
        <end position="1534"/>
    </location>
</feature>
<feature type="compositionally biased region" description="Low complexity" evidence="1">
    <location>
        <begin position="884"/>
        <end position="894"/>
    </location>
</feature>
<evidence type="ECO:0000313" key="3">
    <source>
        <dbReference type="Proteomes" id="UP000481153"/>
    </source>
</evidence>
<feature type="compositionally biased region" description="Polar residues" evidence="1">
    <location>
        <begin position="1330"/>
        <end position="1339"/>
    </location>
</feature>
<sequence length="1615" mass="182271">MFVPLSSGEEHFLRQEETKRRRKQRLIEVRLQEKRIAQERAKWYHQRLQESREKKRTQKVNLVEDKKSMMLSTLHSKYKASLAAIGDAHRRAQDFQVALHARAKKQLELLANNDDVEESRFNHAIYDERQEFLQRNERERVVRENLVKIQEIAQRQRAHAEKVQRFKTSREVHEKNPREEMARSMEEKREHVIVFPKGTSLHTTRLHARGDNKILRHNMKHKAAVDGWEEGIKKRLEVDQAAQTRFYEQERQKTKAFQRGESAERVVSSSREAKSTLSWLADVDRQFYDQNMERHDLLYRLSQRTKQEVTNEVKRERVFEFMFEEVSLEEKPTPLVKTRVVVEDDEEEAPRPLPQVKPSHAPKRKPPAIPSELYYPRMDEHNLPTRTPHALATEDDEEGSNDNISASSSLSHFDSGALKSWEESLRNFPPGDDFDINQPINLPKNTSESPTALDKSAGRSTPPNELTTTDASEVLVMPGMTENRQNAPGADINTSVNLPSATPQESRVQSPLKTSSNFVNTSETEEISPGTINVPPVVPVGMDEEWNDSPDTQSRRIQDQLNVTTPMNMTPALSPEISKPRSSFEDPVASNLEVSSVQSSQRHKPETFIEVPHVHTREGSPLAQRGVKSGHDQADTADSADPSTLENISFKPSDSDMNISSPSGATSNPKQDGNTDSYSSVLLTNASIGLSNETHITTSSSLQALATSPARSNSPNDSTRHNPNMHDQSVQTQDIQIESPSHAKKSVSSSIYDIHEAYEDDDDSGFKYTEQGSFNITFDAAAPETSLFQQIPYPNPNYLDLDGKMPHELETKDQENPEQLQCFDLNSSWSSSSTDHSNRYQPSSQPPLRQLRSLSSSSSSSSTRSFRRSKQESSRQQIVDRLGSSSDSSNSNKSEALDSKIDATLHRLKSLIGEESPLTHRQSLRAFSLSSASNKSAQSDEEEFSAGVRQYPLTSFGDSFNSFQNSSSARSTKVTDIIQDNFENLIDPSFEGPLVVQWIAPAHVTPYVPDVADLTCHSIDSSDLCASPVAQHGLLEPDLEEKMSYRASCSSASSSADDLMQAIKQEPRGFFSKAPIIAGEEYSRPFYNTKHDNDYEEANFDFNSSSSSMEDILFHLRTKVDTKRNLQVSGPGNEVNKKYDRNPIVDIESNDSVPHLEPFSPQLRESRNEGSTQVRVPFVTRNEQVGEQGLFSTEALDRQHEVSKHQGRLSIGMLSTADNLSAASHTSELERTNAEIKSVNKSDKYSEVTTDQPQVTHGNNTSHVVFEGQQMDLESSKSSSLGGIKTCEEINLVDDIHRSDTKQAIVATEWQISPNEVAALSSQNKEHVQTSHGPGQFRSSSHDDISSREAKNTIVFKQHTNEAIGQTQRQSPNDPWQTHQEIHIDKLNVGHLENAFANNLHGEFADEREELQIYDLESDSASEDARSEASSVSMTYPLPPYPFPPMDMSKPPPPFRYHPAATPSDENTEKMSLADQLRTKNPALYERMALRKKTMPPPRVLQVQERAQPEHREGLSPPTHFEKHTGKMKPDTTNEKPSSPDFAQDALLSRLSQGGRVLISPAEMKARSRRMYEKLPEVVEKKRQDEMLRLGKERLQKMKEQEQARREQNRQTRRE</sequence>
<feature type="region of interest" description="Disordered" evidence="1">
    <location>
        <begin position="429"/>
        <end position="536"/>
    </location>
</feature>
<evidence type="ECO:0000313" key="2">
    <source>
        <dbReference type="EMBL" id="KAF0724315.1"/>
    </source>
</evidence>
<proteinExistence type="predicted"/>
<feature type="compositionally biased region" description="Polar residues" evidence="1">
    <location>
        <begin position="438"/>
        <end position="450"/>
    </location>
</feature>
<feature type="region of interest" description="Disordered" evidence="1">
    <location>
        <begin position="826"/>
        <end position="898"/>
    </location>
</feature>
<evidence type="ECO:0000256" key="1">
    <source>
        <dbReference type="SAM" id="MobiDB-lite"/>
    </source>
</evidence>
<feature type="region of interest" description="Disordered" evidence="1">
    <location>
        <begin position="1148"/>
        <end position="1172"/>
    </location>
</feature>
<feature type="region of interest" description="Disordered" evidence="1">
    <location>
        <begin position="1321"/>
        <end position="1345"/>
    </location>
</feature>
<gene>
    <name evidence="2" type="ORF">Ae201684_016978</name>
</gene>
<keyword evidence="3" id="KW-1185">Reference proteome</keyword>
<accession>A0A6G0WD78</accession>
<protein>
    <recommendedName>
        <fullName evidence="4">ALMS motif domain-containing protein</fullName>
    </recommendedName>
</protein>
<name>A0A6G0WD78_9STRA</name>
<feature type="region of interest" description="Disordered" evidence="1">
    <location>
        <begin position="392"/>
        <end position="413"/>
    </location>
</feature>
<feature type="compositionally biased region" description="Low complexity" evidence="1">
    <location>
        <begin position="401"/>
        <end position="411"/>
    </location>
</feature>
<feature type="compositionally biased region" description="Polar residues" evidence="1">
    <location>
        <begin position="458"/>
        <end position="471"/>
    </location>
</feature>
<dbReference type="EMBL" id="VJMJ01000273">
    <property type="protein sequence ID" value="KAF0724315.1"/>
    <property type="molecule type" value="Genomic_DNA"/>
</dbReference>
<feature type="compositionally biased region" description="Basic and acidic residues" evidence="1">
    <location>
        <begin position="1564"/>
        <end position="1615"/>
    </location>
</feature>
<reference evidence="2 3" key="1">
    <citation type="submission" date="2019-07" db="EMBL/GenBank/DDBJ databases">
        <title>Genomics analysis of Aphanomyces spp. identifies a new class of oomycete effector associated with host adaptation.</title>
        <authorList>
            <person name="Gaulin E."/>
        </authorList>
    </citation>
    <scope>NUCLEOTIDE SEQUENCE [LARGE SCALE GENOMIC DNA]</scope>
    <source>
        <strain evidence="2 3">ATCC 201684</strain>
    </source>
</reference>
<feature type="compositionally biased region" description="Polar residues" evidence="1">
    <location>
        <begin position="1247"/>
        <end position="1260"/>
    </location>
</feature>
<organism evidence="2 3">
    <name type="scientific">Aphanomyces euteiches</name>
    <dbReference type="NCBI Taxonomy" id="100861"/>
    <lineage>
        <taxon>Eukaryota</taxon>
        <taxon>Sar</taxon>
        <taxon>Stramenopiles</taxon>
        <taxon>Oomycota</taxon>
        <taxon>Saprolegniomycetes</taxon>
        <taxon>Saprolegniales</taxon>
        <taxon>Verrucalvaceae</taxon>
        <taxon>Aphanomyces</taxon>
    </lineage>
</organism>
<feature type="compositionally biased region" description="Polar residues" evidence="1">
    <location>
        <begin position="641"/>
        <end position="678"/>
    </location>
</feature>
<feature type="region of interest" description="Disordered" evidence="1">
    <location>
        <begin position="700"/>
        <end position="730"/>
    </location>
</feature>
<dbReference type="VEuPathDB" id="FungiDB:AeMF1_021488"/>
<comment type="caution">
    <text evidence="2">The sequence shown here is derived from an EMBL/GenBank/DDBJ whole genome shotgun (WGS) entry which is preliminary data.</text>
</comment>
<feature type="region of interest" description="Disordered" evidence="1">
    <location>
        <begin position="1504"/>
        <end position="1615"/>
    </location>
</feature>
<feature type="region of interest" description="Disordered" evidence="1">
    <location>
        <begin position="343"/>
        <end position="372"/>
    </location>
</feature>
<feature type="region of interest" description="Disordered" evidence="1">
    <location>
        <begin position="566"/>
        <end position="678"/>
    </location>
</feature>
<evidence type="ECO:0008006" key="4">
    <source>
        <dbReference type="Google" id="ProtNLM"/>
    </source>
</evidence>
<feature type="region of interest" description="Disordered" evidence="1">
    <location>
        <begin position="1240"/>
        <end position="1260"/>
    </location>
</feature>
<feature type="region of interest" description="Disordered" evidence="1">
    <location>
        <begin position="165"/>
        <end position="186"/>
    </location>
</feature>
<feature type="compositionally biased region" description="Low complexity" evidence="1">
    <location>
        <begin position="841"/>
        <end position="864"/>
    </location>
</feature>
<feature type="compositionally biased region" description="Polar residues" evidence="1">
    <location>
        <begin position="482"/>
        <end position="522"/>
    </location>
</feature>
<feature type="compositionally biased region" description="Basic and acidic residues" evidence="1">
    <location>
        <begin position="603"/>
        <end position="618"/>
    </location>
</feature>
<feature type="compositionally biased region" description="Polar residues" evidence="1">
    <location>
        <begin position="709"/>
        <end position="730"/>
    </location>
</feature>